<dbReference type="GO" id="GO:0004523">
    <property type="term" value="F:RNA-DNA hybrid ribonuclease activity"/>
    <property type="evidence" value="ECO:0007669"/>
    <property type="project" value="InterPro"/>
</dbReference>
<reference evidence="2 3" key="1">
    <citation type="submission" date="2022-03" db="EMBL/GenBank/DDBJ databases">
        <authorList>
            <person name="Nunn A."/>
            <person name="Chopra R."/>
            <person name="Nunn A."/>
            <person name="Contreras Garrido A."/>
        </authorList>
    </citation>
    <scope>NUCLEOTIDE SEQUENCE [LARGE SCALE GENOMIC DNA]</scope>
</reference>
<sequence>MGGGQATTTMVSNALESEAQALIITMQHCWSKGYKQVMFLGDSQVLKNLIDKKELQFGMINWLRDI</sequence>
<gene>
    <name evidence="2" type="ORF">TAV2_LOCUS10599</name>
</gene>
<keyword evidence="3" id="KW-1185">Reference proteome</keyword>
<organism evidence="2 3">
    <name type="scientific">Thlaspi arvense</name>
    <name type="common">Field penny-cress</name>
    <dbReference type="NCBI Taxonomy" id="13288"/>
    <lineage>
        <taxon>Eukaryota</taxon>
        <taxon>Viridiplantae</taxon>
        <taxon>Streptophyta</taxon>
        <taxon>Embryophyta</taxon>
        <taxon>Tracheophyta</taxon>
        <taxon>Spermatophyta</taxon>
        <taxon>Magnoliopsida</taxon>
        <taxon>eudicotyledons</taxon>
        <taxon>Gunneridae</taxon>
        <taxon>Pentapetalae</taxon>
        <taxon>rosids</taxon>
        <taxon>malvids</taxon>
        <taxon>Brassicales</taxon>
        <taxon>Brassicaceae</taxon>
        <taxon>Thlaspideae</taxon>
        <taxon>Thlaspi</taxon>
    </lineage>
</organism>
<dbReference type="EMBL" id="OU466859">
    <property type="protein sequence ID" value="CAH2051452.1"/>
    <property type="molecule type" value="Genomic_DNA"/>
</dbReference>
<dbReference type="GO" id="GO:0003676">
    <property type="term" value="F:nucleic acid binding"/>
    <property type="evidence" value="ECO:0007669"/>
    <property type="project" value="InterPro"/>
</dbReference>
<proteinExistence type="predicted"/>
<accession>A0AAU9RUN9</accession>
<evidence type="ECO:0000313" key="2">
    <source>
        <dbReference type="EMBL" id="CAH2051452.1"/>
    </source>
</evidence>
<dbReference type="InterPro" id="IPR002156">
    <property type="entry name" value="RNaseH_domain"/>
</dbReference>
<protein>
    <recommendedName>
        <fullName evidence="1">RNase H type-1 domain-containing protein</fullName>
    </recommendedName>
</protein>
<name>A0AAU9RUN9_THLAR</name>
<dbReference type="AlphaFoldDB" id="A0AAU9RUN9"/>
<dbReference type="Pfam" id="PF13456">
    <property type="entry name" value="RVT_3"/>
    <property type="match status" value="1"/>
</dbReference>
<dbReference type="Proteomes" id="UP000836841">
    <property type="component" value="Chromosome 3"/>
</dbReference>
<feature type="domain" description="RNase H type-1" evidence="1">
    <location>
        <begin position="3"/>
        <end position="66"/>
    </location>
</feature>
<evidence type="ECO:0000259" key="1">
    <source>
        <dbReference type="Pfam" id="PF13456"/>
    </source>
</evidence>
<evidence type="ECO:0000313" key="3">
    <source>
        <dbReference type="Proteomes" id="UP000836841"/>
    </source>
</evidence>